<dbReference type="InterPro" id="IPR037057">
    <property type="entry name" value="DNA_rep_MutH/T2_RE_sf"/>
</dbReference>
<dbReference type="SUPFAM" id="SSF52980">
    <property type="entry name" value="Restriction endonuclease-like"/>
    <property type="match status" value="1"/>
</dbReference>
<evidence type="ECO:0000256" key="2">
    <source>
        <dbReference type="ARBA" id="ARBA00022759"/>
    </source>
</evidence>
<dbReference type="AlphaFoldDB" id="A0A643JUD3"/>
<dbReference type="SMART" id="SM00927">
    <property type="entry name" value="MutH"/>
    <property type="match status" value="1"/>
</dbReference>
<comment type="caution">
    <text evidence="5">The sequence shown here is derived from an EMBL/GenBank/DDBJ whole genome shotgun (WGS) entry which is preliminary data.</text>
</comment>
<evidence type="ECO:0000256" key="1">
    <source>
        <dbReference type="ARBA" id="ARBA00022722"/>
    </source>
</evidence>
<dbReference type="InterPro" id="IPR011337">
    <property type="entry name" value="DNA_rep_MutH/RE_typeII_Sau3AI"/>
</dbReference>
<sequence length="303" mass="35147">MIKKFIKIYKYIYMGVCYPDDMDASPIGRDASIEEIEAASDALLGHTFGDIVTTDLSGADRTKVKGQLGELLENYYGMANDNDPLPDFRAAGLELKCKPLKISYGDYFYPKEPLSVGMIDYSEVAETEYWRDIEKLRKKFLNLLIVWFVHDGDSRADFPFIWWQSWSPHEHMDEQIQEEYEEIRRQVLEGEHLSETEAGNDILQTCPKHNYDFANDEPGSFVVNSGHPHLEKPERRSWRIPTRFLVRMLADNANLELIDRGRVQYVKKDALWKKSKDRATDAESISRFVSIGDAQSELRDFDR</sequence>
<reference evidence="5" key="1">
    <citation type="submission" date="2019-09" db="EMBL/GenBank/DDBJ databases">
        <title>Genomic analysis of Haloferax sp. CBA1149.</title>
        <authorList>
            <person name="Roh S.W."/>
        </authorList>
    </citation>
    <scope>NUCLEOTIDE SEQUENCE</scope>
    <source>
        <strain evidence="5">CBA1149</strain>
    </source>
</reference>
<keyword evidence="2" id="KW-0255">Endonuclease</keyword>
<dbReference type="Gene3D" id="3.40.600.10">
    <property type="entry name" value="DNA mismatch repair MutH/Restriction endonuclease, type II"/>
    <property type="match status" value="1"/>
</dbReference>
<evidence type="ECO:0000313" key="5">
    <source>
        <dbReference type="EMBL" id="KAB1184769.1"/>
    </source>
</evidence>
<proteinExistence type="predicted"/>
<dbReference type="GO" id="GO:0016787">
    <property type="term" value="F:hydrolase activity"/>
    <property type="evidence" value="ECO:0007669"/>
    <property type="project" value="UniProtKB-KW"/>
</dbReference>
<name>A0A643JUD3_9EURY</name>
<evidence type="ECO:0000256" key="3">
    <source>
        <dbReference type="ARBA" id="ARBA00022801"/>
    </source>
</evidence>
<feature type="domain" description="DNA mismatch repair MutH/Type II restriction enzyme Sau3AI" evidence="4">
    <location>
        <begin position="76"/>
        <end position="179"/>
    </location>
</feature>
<dbReference type="Pfam" id="PF02976">
    <property type="entry name" value="MutH"/>
    <property type="match status" value="1"/>
</dbReference>
<protein>
    <recommendedName>
        <fullName evidence="4">DNA mismatch repair MutH/Type II restriction enzyme Sau3AI domain-containing protein</fullName>
    </recommendedName>
</protein>
<evidence type="ECO:0000259" key="4">
    <source>
        <dbReference type="SMART" id="SM00927"/>
    </source>
</evidence>
<dbReference type="InterPro" id="IPR011335">
    <property type="entry name" value="Restrct_endonuc-II-like"/>
</dbReference>
<organism evidence="5">
    <name type="scientific">Haloferax sp. CBA1149</name>
    <dbReference type="NCBI Taxonomy" id="2650753"/>
    <lineage>
        <taxon>Archaea</taxon>
        <taxon>Methanobacteriati</taxon>
        <taxon>Methanobacteriota</taxon>
        <taxon>Stenosarchaea group</taxon>
        <taxon>Halobacteria</taxon>
        <taxon>Halobacteriales</taxon>
        <taxon>Haloferacaceae</taxon>
        <taxon>Haloferax</taxon>
    </lineage>
</organism>
<dbReference type="GO" id="GO:0004519">
    <property type="term" value="F:endonuclease activity"/>
    <property type="evidence" value="ECO:0007669"/>
    <property type="project" value="UniProtKB-KW"/>
</dbReference>
<dbReference type="EMBL" id="VZUS01000006">
    <property type="protein sequence ID" value="KAB1184769.1"/>
    <property type="molecule type" value="Genomic_DNA"/>
</dbReference>
<keyword evidence="3" id="KW-0378">Hydrolase</keyword>
<keyword evidence="1" id="KW-0540">Nuclease</keyword>
<gene>
    <name evidence="5" type="ORF">Hfx1149_17030</name>
</gene>
<dbReference type="GO" id="GO:0003677">
    <property type="term" value="F:DNA binding"/>
    <property type="evidence" value="ECO:0007669"/>
    <property type="project" value="InterPro"/>
</dbReference>
<accession>A0A643JUD3</accession>